<organism evidence="3">
    <name type="scientific">Desulfobacca acetoxidans</name>
    <dbReference type="NCBI Taxonomy" id="60893"/>
    <lineage>
        <taxon>Bacteria</taxon>
        <taxon>Pseudomonadati</taxon>
        <taxon>Thermodesulfobacteriota</taxon>
        <taxon>Desulfobaccia</taxon>
        <taxon>Desulfobaccales</taxon>
        <taxon>Desulfobaccaceae</taxon>
        <taxon>Desulfobacca</taxon>
    </lineage>
</organism>
<dbReference type="AlphaFoldDB" id="A0A7C3WQK6"/>
<evidence type="ECO:0000313" key="3">
    <source>
        <dbReference type="EMBL" id="HGB13955.1"/>
    </source>
</evidence>
<name>A0A7C3WQK6_9BACT</name>
<dbReference type="PANTHER" id="PTHR37423">
    <property type="entry name" value="SOLUBLE LYTIC MUREIN TRANSGLYCOSYLASE-RELATED"/>
    <property type="match status" value="1"/>
</dbReference>
<accession>A0A7C3WQK6</accession>
<proteinExistence type="inferred from homology"/>
<dbReference type="SUPFAM" id="SSF53955">
    <property type="entry name" value="Lysozyme-like"/>
    <property type="match status" value="1"/>
</dbReference>
<dbReference type="CDD" id="cd16894">
    <property type="entry name" value="MltD-like"/>
    <property type="match status" value="1"/>
</dbReference>
<dbReference type="EMBL" id="DTHB01000016">
    <property type="protein sequence ID" value="HGB13955.1"/>
    <property type="molecule type" value="Genomic_DNA"/>
</dbReference>
<protein>
    <submittedName>
        <fullName evidence="3">Lytic transglycosylase</fullName>
    </submittedName>
</protein>
<feature type="domain" description="Transglycosylase SLT" evidence="2">
    <location>
        <begin position="103"/>
        <end position="200"/>
    </location>
</feature>
<sequence>MILSLIFLVAGLCFWPGGPLAQRPAAGPGPVPLGPEVRLPYFKFPENVTLCGEPVPLQEPAVREALDREFTVIVWNRGQTTLWLKRAHRFFPDIVQKIRARGLPQDLKYVVLVESDLRPLARSAAGALGPWQFMAPTAQRFELKANDAIDERLDMASATEAALRYLETLYRQFKSWTLALAAYNCGEGRLQKEMAAQGVSDFYHLDLPEETERYVSRILAAKIILENPAAYGYDLPPAELYGPLEYEVVEMVAVKEIPVKEVAQACGSYYKAIKELNPWIKGKALPPGAYRLKIPKGTARLFRSVFGGMTPGG</sequence>
<dbReference type="InterPro" id="IPR023346">
    <property type="entry name" value="Lysozyme-like_dom_sf"/>
</dbReference>
<evidence type="ECO:0000259" key="2">
    <source>
        <dbReference type="Pfam" id="PF01464"/>
    </source>
</evidence>
<dbReference type="Gene3D" id="1.10.530.10">
    <property type="match status" value="1"/>
</dbReference>
<dbReference type="PANTHER" id="PTHR37423:SF2">
    <property type="entry name" value="MEMBRANE-BOUND LYTIC MUREIN TRANSGLYCOSYLASE C"/>
    <property type="match status" value="1"/>
</dbReference>
<reference evidence="3" key="1">
    <citation type="journal article" date="2020" name="mSystems">
        <title>Genome- and Community-Level Interaction Insights into Carbon Utilization and Element Cycling Functions of Hydrothermarchaeota in Hydrothermal Sediment.</title>
        <authorList>
            <person name="Zhou Z."/>
            <person name="Liu Y."/>
            <person name="Xu W."/>
            <person name="Pan J."/>
            <person name="Luo Z.H."/>
            <person name="Li M."/>
        </authorList>
    </citation>
    <scope>NUCLEOTIDE SEQUENCE [LARGE SCALE GENOMIC DNA]</scope>
    <source>
        <strain evidence="3">SpSt-776</strain>
    </source>
</reference>
<comment type="similarity">
    <text evidence="1">Belongs to the transglycosylase Slt family.</text>
</comment>
<dbReference type="InterPro" id="IPR008258">
    <property type="entry name" value="Transglycosylase_SLT_dom_1"/>
</dbReference>
<evidence type="ECO:0000256" key="1">
    <source>
        <dbReference type="ARBA" id="ARBA00007734"/>
    </source>
</evidence>
<comment type="caution">
    <text evidence="3">The sequence shown here is derived from an EMBL/GenBank/DDBJ whole genome shotgun (WGS) entry which is preliminary data.</text>
</comment>
<dbReference type="Pfam" id="PF01464">
    <property type="entry name" value="SLT"/>
    <property type="match status" value="1"/>
</dbReference>
<gene>
    <name evidence="3" type="ORF">ENV62_01765</name>
</gene>